<keyword evidence="1" id="KW-0547">Nucleotide-binding</keyword>
<dbReference type="GO" id="GO:0000049">
    <property type="term" value="F:tRNA binding"/>
    <property type="evidence" value="ECO:0007669"/>
    <property type="project" value="TreeGrafter"/>
</dbReference>
<dbReference type="PANTHER" id="PTHR20873">
    <property type="entry name" value="L-SERYL-TRNA(SEC) KINASE"/>
    <property type="match status" value="1"/>
</dbReference>
<dbReference type="VEuPathDB" id="VectorBase:LLOJ004823"/>
<evidence type="ECO:0000313" key="5">
    <source>
        <dbReference type="Proteomes" id="UP000092461"/>
    </source>
</evidence>
<keyword evidence="5" id="KW-1185">Reference proteome</keyword>
<dbReference type="GO" id="GO:0005524">
    <property type="term" value="F:ATP binding"/>
    <property type="evidence" value="ECO:0007669"/>
    <property type="project" value="UniProtKB-KW"/>
</dbReference>
<dbReference type="EMBL" id="AJWK01015127">
    <property type="status" value="NOT_ANNOTATED_CDS"/>
    <property type="molecule type" value="Genomic_DNA"/>
</dbReference>
<dbReference type="EMBL" id="GITU01003904">
    <property type="protein sequence ID" value="MBC1172607.1"/>
    <property type="molecule type" value="Transcribed_RNA"/>
</dbReference>
<dbReference type="EnsemblMetazoa" id="LLOJ004823-RA">
    <property type="protein sequence ID" value="LLOJ004823-PA"/>
    <property type="gene ID" value="LLOJ004823"/>
</dbReference>
<dbReference type="Proteomes" id="UP000092461">
    <property type="component" value="Unassembled WGS sequence"/>
</dbReference>
<evidence type="ECO:0000313" key="3">
    <source>
        <dbReference type="EMBL" id="MBC1172607.1"/>
    </source>
</evidence>
<dbReference type="AlphaFoldDB" id="A0A1B0GIP2"/>
<protein>
    <submittedName>
        <fullName evidence="3">Putative conserved secreted protein</fullName>
    </submittedName>
</protein>
<reference evidence="3" key="2">
    <citation type="journal article" date="2020" name="BMC">
        <title>Leishmania infection induces a limited differential gene expression in the sand fly midgut.</title>
        <authorList>
            <person name="Coutinho-Abreu I.V."/>
            <person name="Serafim T.D."/>
            <person name="Meneses C."/>
            <person name="Kamhawi S."/>
            <person name="Oliveira F."/>
            <person name="Valenzuela J.G."/>
        </authorList>
    </citation>
    <scope>NUCLEOTIDE SEQUENCE</scope>
    <source>
        <strain evidence="3">Jacobina</strain>
        <tissue evidence="3">Midgut</tissue>
    </source>
</reference>
<dbReference type="InterPro" id="IPR013641">
    <property type="entry name" value="KTI12/PSTK"/>
</dbReference>
<evidence type="ECO:0000313" key="4">
    <source>
        <dbReference type="EnsemblMetazoa" id="LLOJ004823-PA"/>
    </source>
</evidence>
<name>A0A1B0GIP2_LUTLO</name>
<dbReference type="InterPro" id="IPR017101">
    <property type="entry name" value="P-loop_ATP/GTP-bd_All4644_prd"/>
</dbReference>
<dbReference type="Pfam" id="PF08433">
    <property type="entry name" value="KTI12"/>
    <property type="match status" value="1"/>
</dbReference>
<dbReference type="SUPFAM" id="SSF52540">
    <property type="entry name" value="P-loop containing nucleoside triphosphate hydrolases"/>
    <property type="match status" value="1"/>
</dbReference>
<reference evidence="5" key="1">
    <citation type="submission" date="2012-05" db="EMBL/GenBank/DDBJ databases">
        <title>Whole Genome Assembly of Lutzomyia longipalpis.</title>
        <authorList>
            <person name="Richards S."/>
            <person name="Qu C."/>
            <person name="Dillon R."/>
            <person name="Worley K."/>
            <person name="Scherer S."/>
            <person name="Batterton M."/>
            <person name="Taylor A."/>
            <person name="Hawes A."/>
            <person name="Hernandez B."/>
            <person name="Kovar C."/>
            <person name="Mandapat C."/>
            <person name="Pham C."/>
            <person name="Qu C."/>
            <person name="Jing C."/>
            <person name="Bess C."/>
            <person name="Bandaranaike D."/>
            <person name="Ngo D."/>
            <person name="Ongeri F."/>
            <person name="Arias F."/>
            <person name="Lara F."/>
            <person name="Weissenberger G."/>
            <person name="Kamau G."/>
            <person name="Han H."/>
            <person name="Shen H."/>
            <person name="Dinh H."/>
            <person name="Khalil I."/>
            <person name="Jones J."/>
            <person name="Shafer J."/>
            <person name="Jayaseelan J."/>
            <person name="Quiroz J."/>
            <person name="Blankenburg K."/>
            <person name="Nguyen L."/>
            <person name="Jackson L."/>
            <person name="Francisco L."/>
            <person name="Tang L.-Y."/>
            <person name="Pu L.-L."/>
            <person name="Perales L."/>
            <person name="Lorensuhewa L."/>
            <person name="Munidasa M."/>
            <person name="Coyle M."/>
            <person name="Taylor M."/>
            <person name="Puazo M."/>
            <person name="Firestine M."/>
            <person name="Scheel M."/>
            <person name="Javaid M."/>
            <person name="Wang M."/>
            <person name="Li M."/>
            <person name="Tabassum N."/>
            <person name="Saada N."/>
            <person name="Osuji N."/>
            <person name="Aqrawi P."/>
            <person name="Fu Q."/>
            <person name="Thornton R."/>
            <person name="Raj R."/>
            <person name="Goodspeed R."/>
            <person name="Mata R."/>
            <person name="Najjar R."/>
            <person name="Gubbala S."/>
            <person name="Lee S."/>
            <person name="Denson S."/>
            <person name="Patil S."/>
            <person name="Macmil S."/>
            <person name="Qi S."/>
            <person name="Matskevitch T."/>
            <person name="Palculict T."/>
            <person name="Mathew T."/>
            <person name="Vee V."/>
            <person name="Velamala V."/>
            <person name="Korchina V."/>
            <person name="Cai W."/>
            <person name="Liu W."/>
            <person name="Dai W."/>
            <person name="Zou X."/>
            <person name="Zhu Y."/>
            <person name="Zhang Y."/>
            <person name="Wu Y.-Q."/>
            <person name="Xin Y."/>
            <person name="Nazarath L."/>
            <person name="Kovar C."/>
            <person name="Han Y."/>
            <person name="Muzny D."/>
            <person name="Gibbs R."/>
        </authorList>
    </citation>
    <scope>NUCLEOTIDE SEQUENCE [LARGE SCALE GENOMIC DNA]</scope>
    <source>
        <strain evidence="5">Jacobina</strain>
    </source>
</reference>
<proteinExistence type="predicted"/>
<dbReference type="PANTHER" id="PTHR20873:SF0">
    <property type="entry name" value="L-SERYL-TRNA(SEC) KINASE"/>
    <property type="match status" value="1"/>
</dbReference>
<keyword evidence="2" id="KW-0067">ATP-binding</keyword>
<sequence>MPICLCLFIGIPASGKTTTARRIVSLAEEKESTGIVVNHLNYDDFVQPETCYRDFRKEMLDRIEDYVQKHTTLEKSMVLIVDDCMILRSMRKEVHSIARKHRLGYFQVWFRIPLEKSIERNRMRVNAVPEDTVEKLFSTLEDPVKDSNVDTLVI</sequence>
<organism evidence="4 5">
    <name type="scientific">Lutzomyia longipalpis</name>
    <name type="common">Sand fly</name>
    <dbReference type="NCBI Taxonomy" id="7200"/>
    <lineage>
        <taxon>Eukaryota</taxon>
        <taxon>Metazoa</taxon>
        <taxon>Ecdysozoa</taxon>
        <taxon>Arthropoda</taxon>
        <taxon>Hexapoda</taxon>
        <taxon>Insecta</taxon>
        <taxon>Pterygota</taxon>
        <taxon>Neoptera</taxon>
        <taxon>Endopterygota</taxon>
        <taxon>Diptera</taxon>
        <taxon>Nematocera</taxon>
        <taxon>Psychodoidea</taxon>
        <taxon>Psychodidae</taxon>
        <taxon>Lutzomyia</taxon>
        <taxon>Lutzomyia</taxon>
    </lineage>
</organism>
<dbReference type="InterPro" id="IPR052648">
    <property type="entry name" value="Ser-tRNA(Sec)_kinase"/>
</dbReference>
<dbReference type="VEuPathDB" id="VectorBase:LLONM1_006709"/>
<dbReference type="PIRSF" id="PIRSF037081">
    <property type="entry name" value="P-loop_All4644_prd"/>
    <property type="match status" value="1"/>
</dbReference>
<accession>A0A1B0GIP2</accession>
<dbReference type="Gene3D" id="3.40.50.300">
    <property type="entry name" value="P-loop containing nucleotide triphosphate hydrolases"/>
    <property type="match status" value="1"/>
</dbReference>
<evidence type="ECO:0000256" key="2">
    <source>
        <dbReference type="ARBA" id="ARBA00022840"/>
    </source>
</evidence>
<evidence type="ECO:0000256" key="1">
    <source>
        <dbReference type="ARBA" id="ARBA00022741"/>
    </source>
</evidence>
<dbReference type="GO" id="GO:0016301">
    <property type="term" value="F:kinase activity"/>
    <property type="evidence" value="ECO:0007669"/>
    <property type="project" value="TreeGrafter"/>
</dbReference>
<reference evidence="4" key="3">
    <citation type="submission" date="2020-05" db="UniProtKB">
        <authorList>
            <consortium name="EnsemblMetazoa"/>
        </authorList>
    </citation>
    <scope>IDENTIFICATION</scope>
    <source>
        <strain evidence="4">Jacobina</strain>
    </source>
</reference>
<dbReference type="InterPro" id="IPR027417">
    <property type="entry name" value="P-loop_NTPase"/>
</dbReference>